<feature type="region of interest" description="Disordered" evidence="1">
    <location>
        <begin position="162"/>
        <end position="212"/>
    </location>
</feature>
<feature type="region of interest" description="Disordered" evidence="1">
    <location>
        <begin position="239"/>
        <end position="267"/>
    </location>
</feature>
<accession>A0A6J4VWP0</accession>
<gene>
    <name evidence="2" type="ORF">AVDCRST_MAG18-5103</name>
</gene>
<protein>
    <submittedName>
        <fullName evidence="2">Uncharacterized protein</fullName>
    </submittedName>
</protein>
<feature type="non-terminal residue" evidence="2">
    <location>
        <position position="1"/>
    </location>
</feature>
<feature type="compositionally biased region" description="Basic and acidic residues" evidence="1">
    <location>
        <begin position="34"/>
        <end position="55"/>
    </location>
</feature>
<name>A0A6J4VWP0_9BACT</name>
<reference evidence="2" key="1">
    <citation type="submission" date="2020-02" db="EMBL/GenBank/DDBJ databases">
        <authorList>
            <person name="Meier V. D."/>
        </authorList>
    </citation>
    <scope>NUCLEOTIDE SEQUENCE</scope>
    <source>
        <strain evidence="2">AVDCRST_MAG18</strain>
    </source>
</reference>
<dbReference type="EMBL" id="CADCWN010000410">
    <property type="protein sequence ID" value="CAA9590646.1"/>
    <property type="molecule type" value="Genomic_DNA"/>
</dbReference>
<feature type="non-terminal residue" evidence="2">
    <location>
        <position position="267"/>
    </location>
</feature>
<organism evidence="2">
    <name type="scientific">uncultured Thermomicrobiales bacterium</name>
    <dbReference type="NCBI Taxonomy" id="1645740"/>
    <lineage>
        <taxon>Bacteria</taxon>
        <taxon>Pseudomonadati</taxon>
        <taxon>Thermomicrobiota</taxon>
        <taxon>Thermomicrobia</taxon>
        <taxon>Thermomicrobiales</taxon>
        <taxon>environmental samples</taxon>
    </lineage>
</organism>
<proteinExistence type="predicted"/>
<feature type="region of interest" description="Disordered" evidence="1">
    <location>
        <begin position="24"/>
        <end position="143"/>
    </location>
</feature>
<feature type="compositionally biased region" description="Basic residues" evidence="1">
    <location>
        <begin position="169"/>
        <end position="180"/>
    </location>
</feature>
<dbReference type="AlphaFoldDB" id="A0A6J4VWP0"/>
<evidence type="ECO:0000313" key="2">
    <source>
        <dbReference type="EMBL" id="CAA9590646.1"/>
    </source>
</evidence>
<sequence>RRGGPDDHLRDGWARHRLGGVQSVLRHLQRRSRRDADPLPAGRDEDRLRGPDRGSRGALFRDLAGGHRLHPRRWRRDPAPHLRAGRAAIGLRSLDRQPGAGDRHRNLPPANRPARRRCPQRPVGECLAAGRPGDRPSRAGRTSQWDRFPTLCLHAGIRPAADRGEQHLRRAGANHRRRAGALRQHPDAPGDHSGSAHRQSDGDRRADRRWRIKRARWTGRPAAGRRRRDGVAVCCDDVAPDRSRRGGAAPGAGHVPAPTYGGSWHTL</sequence>
<evidence type="ECO:0000256" key="1">
    <source>
        <dbReference type="SAM" id="MobiDB-lite"/>
    </source>
</evidence>